<evidence type="ECO:0000259" key="3">
    <source>
        <dbReference type="SMART" id="SM00507"/>
    </source>
</evidence>
<evidence type="ECO:0000256" key="1">
    <source>
        <dbReference type="ARBA" id="ARBA00023450"/>
    </source>
</evidence>
<protein>
    <submittedName>
        <fullName evidence="4">DUF222 domain-containing protein</fullName>
    </submittedName>
</protein>
<evidence type="ECO:0000313" key="5">
    <source>
        <dbReference type="Proteomes" id="UP000604475"/>
    </source>
</evidence>
<organism evidence="4 5">
    <name type="scientific">Frankia nepalensis</name>
    <dbReference type="NCBI Taxonomy" id="1836974"/>
    <lineage>
        <taxon>Bacteria</taxon>
        <taxon>Bacillati</taxon>
        <taxon>Actinomycetota</taxon>
        <taxon>Actinomycetes</taxon>
        <taxon>Frankiales</taxon>
        <taxon>Frankiaceae</taxon>
        <taxon>Frankia</taxon>
    </lineage>
</organism>
<dbReference type="GO" id="GO:0008270">
    <property type="term" value="F:zinc ion binding"/>
    <property type="evidence" value="ECO:0007669"/>
    <property type="project" value="InterPro"/>
</dbReference>
<dbReference type="AlphaFoldDB" id="A0A937RKD6"/>
<sequence>MLAALDGALELVEGLLDAALWGLSEAETLEALGRAERLSRQVKAFWSRAVLDVSTRDVTPALHFRFSRPEQLIGELLSARSHDARRDIEIAGSLDRAYIRTRDALFAARISYDQAAIIVQALLSLPDDTPADQRCWTEAFLLEQAVILVPRDLARLGREIRARINDELHPPGGDPLDDGDQARRRELWLTDQGDGTTRLRGTLDAEGAATLRAALEPLTRPATPRTDNGSPDGPLTRSDGRDGPVDRLGDADHRTAAQRRADALVELADRVLGTGTLPTTHGTRPHLTVTATLDTLTAQKGALPAHTGYGLPLSRTVLERIACDTRLTTVLLSKEGIPLELGRTKRIVPPGLRKAVVARDGGCVFPQCDRPAEWCEVHHLEHWIDGGTTDLDNTALVCKFHHRLLHQGEWEAIMGPDRRPMLIPPAYIDYQRRPRRNPLHRTLHDLFTGTWEPPPSGGARPAG</sequence>
<dbReference type="InterPro" id="IPR002711">
    <property type="entry name" value="HNH"/>
</dbReference>
<dbReference type="Proteomes" id="UP000604475">
    <property type="component" value="Unassembled WGS sequence"/>
</dbReference>
<comment type="caution">
    <text evidence="4">The sequence shown here is derived from an EMBL/GenBank/DDBJ whole genome shotgun (WGS) entry which is preliminary data.</text>
</comment>
<dbReference type="SMART" id="SM00507">
    <property type="entry name" value="HNHc"/>
    <property type="match status" value="1"/>
</dbReference>
<dbReference type="EMBL" id="JAEACQ010000288">
    <property type="protein sequence ID" value="MBL7631887.1"/>
    <property type="molecule type" value="Genomic_DNA"/>
</dbReference>
<dbReference type="Pfam" id="PF02720">
    <property type="entry name" value="DUF222"/>
    <property type="match status" value="1"/>
</dbReference>
<evidence type="ECO:0000256" key="2">
    <source>
        <dbReference type="SAM" id="MobiDB-lite"/>
    </source>
</evidence>
<dbReference type="Pfam" id="PF01844">
    <property type="entry name" value="HNH"/>
    <property type="match status" value="1"/>
</dbReference>
<dbReference type="RefSeq" id="WP_203000360.1">
    <property type="nucleotide sequence ID" value="NZ_JADWYU010000187.1"/>
</dbReference>
<name>A0A937RKD6_9ACTN</name>
<dbReference type="InterPro" id="IPR003615">
    <property type="entry name" value="HNH_nuc"/>
</dbReference>
<reference evidence="4" key="1">
    <citation type="submission" date="2020-12" db="EMBL/GenBank/DDBJ databases">
        <title>Genomic characterization of non-nitrogen-fixing Frankia strains.</title>
        <authorList>
            <person name="Carlos-Shanley C."/>
            <person name="Guerra T."/>
            <person name="Hahn D."/>
        </authorList>
    </citation>
    <scope>NUCLEOTIDE SEQUENCE</scope>
    <source>
        <strain evidence="4">CN6</strain>
    </source>
</reference>
<dbReference type="GO" id="GO:0003676">
    <property type="term" value="F:nucleic acid binding"/>
    <property type="evidence" value="ECO:0007669"/>
    <property type="project" value="InterPro"/>
</dbReference>
<proteinExistence type="inferred from homology"/>
<accession>A0A937RKD6</accession>
<feature type="region of interest" description="Disordered" evidence="2">
    <location>
        <begin position="214"/>
        <end position="250"/>
    </location>
</feature>
<gene>
    <name evidence="4" type="ORF">I7412_32960</name>
</gene>
<feature type="compositionally biased region" description="Basic and acidic residues" evidence="2">
    <location>
        <begin position="238"/>
        <end position="250"/>
    </location>
</feature>
<evidence type="ECO:0000313" key="4">
    <source>
        <dbReference type="EMBL" id="MBL7631887.1"/>
    </source>
</evidence>
<keyword evidence="5" id="KW-1185">Reference proteome</keyword>
<dbReference type="CDD" id="cd00085">
    <property type="entry name" value="HNHc"/>
    <property type="match status" value="1"/>
</dbReference>
<feature type="domain" description="HNH nuclease" evidence="3">
    <location>
        <begin position="351"/>
        <end position="403"/>
    </location>
</feature>
<dbReference type="InterPro" id="IPR003870">
    <property type="entry name" value="DUF222"/>
</dbReference>
<dbReference type="GO" id="GO:0004519">
    <property type="term" value="F:endonuclease activity"/>
    <property type="evidence" value="ECO:0007669"/>
    <property type="project" value="InterPro"/>
</dbReference>
<comment type="similarity">
    <text evidence="1">Belongs to the Rv1128c/1148c/1588c/1702c/1945/3466 family.</text>
</comment>